<sequence length="301" mass="33696">MNTEHPETDDLNEYLQQPQAEEFTALRLHLAGCAECRTQLGVLSSLQQHYPSLQITPVDAAQQQIIEDFVRSEVDAPVLQKIKNNPAELKAALHYVSHMAAMSEVIQPEAQLQSDFSLTGQQQKAPVANSLKSLLSRLFEYQSPVWIPASVSAALVLALVVMIVPLADKSDETLPHREIVQYQDNPLIHFRSQDALPGIGFFSKAEQQSRPYDGLNVNYIQRDVVRLSWPAVENVKQYKLRLQVVAQGRKNTLAEVDTALNQAEIKLNVLDINHRYEWTLSGLTGDGKTFITTGGFVINNR</sequence>
<organism evidence="2">
    <name type="scientific">hydrothermal vent metagenome</name>
    <dbReference type="NCBI Taxonomy" id="652676"/>
    <lineage>
        <taxon>unclassified sequences</taxon>
        <taxon>metagenomes</taxon>
        <taxon>ecological metagenomes</taxon>
    </lineage>
</organism>
<reference evidence="2" key="1">
    <citation type="submission" date="2018-06" db="EMBL/GenBank/DDBJ databases">
        <authorList>
            <person name="Zhirakovskaya E."/>
        </authorList>
    </citation>
    <scope>NUCLEOTIDE SEQUENCE</scope>
</reference>
<feature type="transmembrane region" description="Helical" evidence="1">
    <location>
        <begin position="145"/>
        <end position="167"/>
    </location>
</feature>
<proteinExistence type="predicted"/>
<evidence type="ECO:0008006" key="3">
    <source>
        <dbReference type="Google" id="ProtNLM"/>
    </source>
</evidence>
<dbReference type="AlphaFoldDB" id="A0A3B0XWP8"/>
<evidence type="ECO:0000256" key="1">
    <source>
        <dbReference type="SAM" id="Phobius"/>
    </source>
</evidence>
<protein>
    <recommendedName>
        <fullName evidence="3">Zinc-finger domain-containing protein</fullName>
    </recommendedName>
</protein>
<evidence type="ECO:0000313" key="2">
    <source>
        <dbReference type="EMBL" id="VAW68583.1"/>
    </source>
</evidence>
<name>A0A3B0XWP8_9ZZZZ</name>
<gene>
    <name evidence="2" type="ORF">MNBD_GAMMA09-3213</name>
</gene>
<keyword evidence="1" id="KW-1133">Transmembrane helix</keyword>
<keyword evidence="1" id="KW-0812">Transmembrane</keyword>
<keyword evidence="1" id="KW-0472">Membrane</keyword>
<accession>A0A3B0XWP8</accession>
<dbReference type="EMBL" id="UOFI01000132">
    <property type="protein sequence ID" value="VAW68583.1"/>
    <property type="molecule type" value="Genomic_DNA"/>
</dbReference>